<organism evidence="2 3">
    <name type="scientific">Luteimonas marina</name>
    <dbReference type="NCBI Taxonomy" id="488485"/>
    <lineage>
        <taxon>Bacteria</taxon>
        <taxon>Pseudomonadati</taxon>
        <taxon>Pseudomonadota</taxon>
        <taxon>Gammaproteobacteria</taxon>
        <taxon>Lysobacterales</taxon>
        <taxon>Lysobacteraceae</taxon>
        <taxon>Luteimonas</taxon>
    </lineage>
</organism>
<reference evidence="2 3" key="1">
    <citation type="journal article" date="2008" name="Int. J. Syst. Evol. Microbiol.">
        <title>Luteimonas marina sp. nov., isolated from seawater.</title>
        <authorList>
            <person name="Baik K.S."/>
            <person name="Park S.C."/>
            <person name="Kim M.S."/>
            <person name="Kim E.M."/>
            <person name="Park C."/>
            <person name="Chun J."/>
            <person name="Seong C.N."/>
        </authorList>
    </citation>
    <scope>NUCLEOTIDE SEQUENCE [LARGE SCALE GENOMIC DNA]</scope>
    <source>
        <strain evidence="2 3">FR1330</strain>
    </source>
</reference>
<dbReference type="Pfam" id="PF11000">
    <property type="entry name" value="DUF2840"/>
    <property type="match status" value="1"/>
</dbReference>
<evidence type="ECO:0000313" key="2">
    <source>
        <dbReference type="EMBL" id="TWT20312.1"/>
    </source>
</evidence>
<protein>
    <submittedName>
        <fullName evidence="2">DUF2840 domain-containing protein</fullName>
    </submittedName>
</protein>
<dbReference type="RefSeq" id="WP_146388046.1">
    <property type="nucleotide sequence ID" value="NZ_VOHK01000004.1"/>
</dbReference>
<dbReference type="AlphaFoldDB" id="A0A5C5U407"/>
<sequence length="177" mass="19488">MNARLHDIPASSPPRGNPPKPRSGDAPLTRVALAHVPRLFVVSLRFGRPVRELALDGTRRIAAFPPGARFARLRWEADDWGPSRWQLLVLQAGTLRESLQRIHGIDPGVGVLLRAEGPREVRAVLPKIDAIAALGIDPTDAAPAYWRLLGERLAARHPLPDYTAARHAVWQSGRALR</sequence>
<dbReference type="InterPro" id="IPR021263">
    <property type="entry name" value="DUF2840"/>
</dbReference>
<feature type="compositionally biased region" description="Pro residues" evidence="1">
    <location>
        <begin position="11"/>
        <end position="21"/>
    </location>
</feature>
<dbReference type="EMBL" id="VOHK01000004">
    <property type="protein sequence ID" value="TWT20312.1"/>
    <property type="molecule type" value="Genomic_DNA"/>
</dbReference>
<gene>
    <name evidence="2" type="ORF">FQY83_11315</name>
</gene>
<accession>A0A5C5U407</accession>
<dbReference type="Proteomes" id="UP000319980">
    <property type="component" value="Unassembled WGS sequence"/>
</dbReference>
<evidence type="ECO:0000313" key="3">
    <source>
        <dbReference type="Proteomes" id="UP000319980"/>
    </source>
</evidence>
<evidence type="ECO:0000256" key="1">
    <source>
        <dbReference type="SAM" id="MobiDB-lite"/>
    </source>
</evidence>
<name>A0A5C5U407_9GAMM</name>
<dbReference type="OrthoDB" id="9810432at2"/>
<comment type="caution">
    <text evidence="2">The sequence shown here is derived from an EMBL/GenBank/DDBJ whole genome shotgun (WGS) entry which is preliminary data.</text>
</comment>
<feature type="region of interest" description="Disordered" evidence="1">
    <location>
        <begin position="1"/>
        <end position="26"/>
    </location>
</feature>
<proteinExistence type="predicted"/>
<keyword evidence="3" id="KW-1185">Reference proteome</keyword>